<dbReference type="Pfam" id="PF04545">
    <property type="entry name" value="Sigma70_r4"/>
    <property type="match status" value="1"/>
</dbReference>
<comment type="similarity">
    <text evidence="5">Belongs to the sigma-70 factor family.</text>
</comment>
<dbReference type="NCBIfam" id="TIGR02980">
    <property type="entry name" value="SigBFG"/>
    <property type="match status" value="1"/>
</dbReference>
<dbReference type="InterPro" id="IPR007624">
    <property type="entry name" value="RNA_pol_sigma70_r3"/>
</dbReference>
<evidence type="ECO:0000256" key="3">
    <source>
        <dbReference type="ARBA" id="ARBA00023125"/>
    </source>
</evidence>
<dbReference type="InterPro" id="IPR013325">
    <property type="entry name" value="RNA_pol_sigma_r2"/>
</dbReference>
<evidence type="ECO:0000259" key="6">
    <source>
        <dbReference type="PROSITE" id="PS00715"/>
    </source>
</evidence>
<dbReference type="Pfam" id="PF04542">
    <property type="entry name" value="Sigma70_r2"/>
    <property type="match status" value="1"/>
</dbReference>
<organism evidence="8 9">
    <name type="scientific">Anaerospora hongkongensis</name>
    <dbReference type="NCBI Taxonomy" id="244830"/>
    <lineage>
        <taxon>Bacteria</taxon>
        <taxon>Bacillati</taxon>
        <taxon>Bacillota</taxon>
        <taxon>Negativicutes</taxon>
        <taxon>Selenomonadales</taxon>
        <taxon>Sporomusaceae</taxon>
        <taxon>Anaerospora</taxon>
    </lineage>
</organism>
<keyword evidence="4 5" id="KW-0804">Transcription</keyword>
<dbReference type="AlphaFoldDB" id="A0A4R1Q269"/>
<proteinExistence type="inferred from homology"/>
<evidence type="ECO:0000256" key="5">
    <source>
        <dbReference type="RuleBase" id="RU362124"/>
    </source>
</evidence>
<evidence type="ECO:0000256" key="1">
    <source>
        <dbReference type="ARBA" id="ARBA00023015"/>
    </source>
</evidence>
<dbReference type="NCBIfam" id="TIGR02885">
    <property type="entry name" value="spore_sigF"/>
    <property type="match status" value="1"/>
</dbReference>
<dbReference type="EMBL" id="SLUI01000001">
    <property type="protein sequence ID" value="TCL40079.1"/>
    <property type="molecule type" value="Genomic_DNA"/>
</dbReference>
<dbReference type="InterPro" id="IPR014322">
    <property type="entry name" value="RNA_pol_sigma-B/F/G"/>
</dbReference>
<dbReference type="PIRSF" id="PIRSF000770">
    <property type="entry name" value="RNA_pol_sigma-SigE/K"/>
    <property type="match status" value="1"/>
</dbReference>
<keyword evidence="9" id="KW-1185">Reference proteome</keyword>
<dbReference type="CDD" id="cd06171">
    <property type="entry name" value="Sigma70_r4"/>
    <property type="match status" value="1"/>
</dbReference>
<comment type="caution">
    <text evidence="8">The sequence shown here is derived from an EMBL/GenBank/DDBJ whole genome shotgun (WGS) entry which is preliminary data.</text>
</comment>
<dbReference type="GO" id="GO:0016987">
    <property type="term" value="F:sigma factor activity"/>
    <property type="evidence" value="ECO:0007669"/>
    <property type="project" value="UniProtKB-KW"/>
</dbReference>
<evidence type="ECO:0000259" key="7">
    <source>
        <dbReference type="PROSITE" id="PS00716"/>
    </source>
</evidence>
<protein>
    <recommendedName>
        <fullName evidence="5">RNA polymerase sigma factor</fullName>
    </recommendedName>
</protein>
<dbReference type="InterPro" id="IPR000943">
    <property type="entry name" value="RNA_pol_sigma70"/>
</dbReference>
<dbReference type="NCBIfam" id="TIGR02937">
    <property type="entry name" value="sigma70-ECF"/>
    <property type="match status" value="1"/>
</dbReference>
<keyword evidence="3 5" id="KW-0238">DNA-binding</keyword>
<dbReference type="InterPro" id="IPR014236">
    <property type="entry name" value="RNA_pol_sigma-F"/>
</dbReference>
<dbReference type="OrthoDB" id="9809557at2"/>
<evidence type="ECO:0000256" key="4">
    <source>
        <dbReference type="ARBA" id="ARBA00023163"/>
    </source>
</evidence>
<dbReference type="SUPFAM" id="SSF88659">
    <property type="entry name" value="Sigma3 and sigma4 domains of RNA polymerase sigma factors"/>
    <property type="match status" value="2"/>
</dbReference>
<dbReference type="Gene3D" id="1.20.140.160">
    <property type="match status" value="1"/>
</dbReference>
<dbReference type="InterPro" id="IPR013324">
    <property type="entry name" value="RNA_pol_sigma_r3/r4-like"/>
</dbReference>
<reference evidence="8 9" key="1">
    <citation type="submission" date="2019-03" db="EMBL/GenBank/DDBJ databases">
        <title>Genomic Encyclopedia of Type Strains, Phase IV (KMG-IV): sequencing the most valuable type-strain genomes for metagenomic binning, comparative biology and taxonomic classification.</title>
        <authorList>
            <person name="Goeker M."/>
        </authorList>
    </citation>
    <scope>NUCLEOTIDE SEQUENCE [LARGE SCALE GENOMIC DNA]</scope>
    <source>
        <strain evidence="8 9">DSM 15969</strain>
    </source>
</reference>
<evidence type="ECO:0000313" key="9">
    <source>
        <dbReference type="Proteomes" id="UP000295063"/>
    </source>
</evidence>
<dbReference type="Proteomes" id="UP000295063">
    <property type="component" value="Unassembled WGS sequence"/>
</dbReference>
<gene>
    <name evidence="8" type="ORF">EV210_101280</name>
</gene>
<keyword evidence="1 5" id="KW-0805">Transcription regulation</keyword>
<dbReference type="NCBIfam" id="NF004052">
    <property type="entry name" value="PRK05572.1"/>
    <property type="match status" value="1"/>
</dbReference>
<dbReference type="Pfam" id="PF04539">
    <property type="entry name" value="Sigma70_r3"/>
    <property type="match status" value="1"/>
</dbReference>
<evidence type="ECO:0000256" key="2">
    <source>
        <dbReference type="ARBA" id="ARBA00023082"/>
    </source>
</evidence>
<dbReference type="PANTHER" id="PTHR30385:SF4">
    <property type="entry name" value="RNA POLYMERASE SIGMA-E FACTOR"/>
    <property type="match status" value="1"/>
</dbReference>
<dbReference type="PROSITE" id="PS00716">
    <property type="entry name" value="SIGMA70_2"/>
    <property type="match status" value="1"/>
</dbReference>
<feature type="domain" description="RNA polymerase sigma-70" evidence="6">
    <location>
        <begin position="49"/>
        <end position="62"/>
    </location>
</feature>
<sequence length="243" mass="28045">MLGDEELRELIKKAQQGDKEAKEEIVEHNINLVRSIVHRFTNRGYEWDDLFQIGCIGLIKAIERFDYNFCVKFSTYAVPMIMGEIKRFMRDDNPVKVSRPLKELAYKVHRMQEKLQGVLGREPTITEVSKELALAPQEIVSALEAMQPTASLYEQAFHDDGDPIHLLDQIKCSDDPNNTFFDNLALKEVMSRLPVKEQLVIQLRFFEDKTQAEIAAIINVSQVQVSRIEKQALKLIRQLMETP</sequence>
<dbReference type="RefSeq" id="WP_132074406.1">
    <property type="nucleotide sequence ID" value="NZ_DALYTA010000024.1"/>
</dbReference>
<dbReference type="PANTHER" id="PTHR30385">
    <property type="entry name" value="SIGMA FACTOR F FLAGELLAR"/>
    <property type="match status" value="1"/>
</dbReference>
<dbReference type="InterPro" id="IPR014284">
    <property type="entry name" value="RNA_pol_sigma-70_dom"/>
</dbReference>
<dbReference type="PROSITE" id="PS00715">
    <property type="entry name" value="SIGMA70_1"/>
    <property type="match status" value="1"/>
</dbReference>
<comment type="function">
    <text evidence="5">Sigma factors are initiation factors that promote the attachment of RNA polymerase to specific initiation sites and are then released.</text>
</comment>
<dbReference type="PRINTS" id="PR00046">
    <property type="entry name" value="SIGMA70FCT"/>
</dbReference>
<dbReference type="Gene3D" id="1.20.120.1810">
    <property type="match status" value="1"/>
</dbReference>
<feature type="domain" description="RNA polymerase sigma-70" evidence="7">
    <location>
        <begin position="210"/>
        <end position="236"/>
    </location>
</feature>
<dbReference type="GO" id="GO:0003677">
    <property type="term" value="F:DNA binding"/>
    <property type="evidence" value="ECO:0007669"/>
    <property type="project" value="UniProtKB-KW"/>
</dbReference>
<dbReference type="InterPro" id="IPR007630">
    <property type="entry name" value="RNA_pol_sigma70_r4"/>
</dbReference>
<name>A0A4R1Q269_9FIRM</name>
<accession>A0A4R1Q269</accession>
<keyword evidence="2 5" id="KW-0731">Sigma factor</keyword>
<dbReference type="InterPro" id="IPR007627">
    <property type="entry name" value="RNA_pol_sigma70_r2"/>
</dbReference>
<dbReference type="GO" id="GO:0006352">
    <property type="term" value="P:DNA-templated transcription initiation"/>
    <property type="evidence" value="ECO:0007669"/>
    <property type="project" value="InterPro"/>
</dbReference>
<evidence type="ECO:0000313" key="8">
    <source>
        <dbReference type="EMBL" id="TCL40079.1"/>
    </source>
</evidence>
<dbReference type="SUPFAM" id="SSF88946">
    <property type="entry name" value="Sigma2 domain of RNA polymerase sigma factors"/>
    <property type="match status" value="1"/>
</dbReference>